<dbReference type="AlphaFoldDB" id="A0A1H3L240"/>
<reference evidence="2 3" key="1">
    <citation type="submission" date="2016-10" db="EMBL/GenBank/DDBJ databases">
        <authorList>
            <person name="de Groot N.N."/>
        </authorList>
    </citation>
    <scope>NUCLEOTIDE SEQUENCE [LARGE SCALE GENOMIC DNA]</scope>
    <source>
        <strain evidence="2 3">DSM 14045</strain>
    </source>
</reference>
<proteinExistence type="predicted"/>
<name>A0A1H3L240_9FIRM</name>
<dbReference type="Pfam" id="PF13333">
    <property type="entry name" value="rve_2"/>
    <property type="match status" value="1"/>
</dbReference>
<dbReference type="RefSeq" id="WP_083354529.1">
    <property type="nucleotide sequence ID" value="NZ_FNPG01000023.1"/>
</dbReference>
<sequence length="68" mass="8503">MSAKYNEDFKKEVVDAYYNTFKNCFYYRFTFDSVEMLDKMTKQYINWYNYVRPHTHNNNLTPMELRFS</sequence>
<accession>A0A1H3L240</accession>
<organism evidence="2 3">
    <name type="scientific">Lachnobacterium bovis DSM 14045</name>
    <dbReference type="NCBI Taxonomy" id="1122142"/>
    <lineage>
        <taxon>Bacteria</taxon>
        <taxon>Bacillati</taxon>
        <taxon>Bacillota</taxon>
        <taxon>Clostridia</taxon>
        <taxon>Lachnospirales</taxon>
        <taxon>Lachnospiraceae</taxon>
        <taxon>Lachnobacterium</taxon>
    </lineage>
</organism>
<feature type="domain" description="Integrase catalytic" evidence="1">
    <location>
        <begin position="17"/>
        <end position="66"/>
    </location>
</feature>
<evidence type="ECO:0000259" key="1">
    <source>
        <dbReference type="Pfam" id="PF13333"/>
    </source>
</evidence>
<evidence type="ECO:0000313" key="2">
    <source>
        <dbReference type="EMBL" id="SDY58018.1"/>
    </source>
</evidence>
<evidence type="ECO:0000313" key="3">
    <source>
        <dbReference type="Proteomes" id="UP000183918"/>
    </source>
</evidence>
<dbReference type="EMBL" id="FNPG01000023">
    <property type="protein sequence ID" value="SDY58018.1"/>
    <property type="molecule type" value="Genomic_DNA"/>
</dbReference>
<protein>
    <submittedName>
        <fullName evidence="2">Putative transposase</fullName>
    </submittedName>
</protein>
<dbReference type="Proteomes" id="UP000183918">
    <property type="component" value="Unassembled WGS sequence"/>
</dbReference>
<keyword evidence="3" id="KW-1185">Reference proteome</keyword>
<dbReference type="SUPFAM" id="SSF53098">
    <property type="entry name" value="Ribonuclease H-like"/>
    <property type="match status" value="1"/>
</dbReference>
<dbReference type="InterPro" id="IPR012337">
    <property type="entry name" value="RNaseH-like_sf"/>
</dbReference>
<dbReference type="InterPro" id="IPR001584">
    <property type="entry name" value="Integrase_cat-core"/>
</dbReference>
<dbReference type="GO" id="GO:0015074">
    <property type="term" value="P:DNA integration"/>
    <property type="evidence" value="ECO:0007669"/>
    <property type="project" value="InterPro"/>
</dbReference>
<gene>
    <name evidence="2" type="ORF">SAMN02910414_01873</name>
</gene>
<dbReference type="OrthoDB" id="9775203at2"/>